<dbReference type="GO" id="GO:0016787">
    <property type="term" value="F:hydrolase activity"/>
    <property type="evidence" value="ECO:0007669"/>
    <property type="project" value="UniProtKB-KW"/>
</dbReference>
<organism evidence="4 5">
    <name type="scientific">Monilinia vaccinii-corymbosi</name>
    <dbReference type="NCBI Taxonomy" id="61207"/>
    <lineage>
        <taxon>Eukaryota</taxon>
        <taxon>Fungi</taxon>
        <taxon>Dikarya</taxon>
        <taxon>Ascomycota</taxon>
        <taxon>Pezizomycotina</taxon>
        <taxon>Leotiomycetes</taxon>
        <taxon>Helotiales</taxon>
        <taxon>Sclerotiniaceae</taxon>
        <taxon>Monilinia</taxon>
    </lineage>
</organism>
<dbReference type="PANTHER" id="PTHR43540:SF6">
    <property type="entry name" value="ISOCHORISMATASE-LIKE DOMAIN-CONTAINING PROTEIN"/>
    <property type="match status" value="1"/>
</dbReference>
<feature type="domain" description="Isochorismatase-like" evidence="3">
    <location>
        <begin position="1"/>
        <end position="177"/>
    </location>
</feature>
<evidence type="ECO:0000256" key="2">
    <source>
        <dbReference type="ARBA" id="ARBA00022801"/>
    </source>
</evidence>
<keyword evidence="5" id="KW-1185">Reference proteome</keyword>
<accession>A0A8A3PKP5</accession>
<dbReference type="InterPro" id="IPR000868">
    <property type="entry name" value="Isochorismatase-like_dom"/>
</dbReference>
<dbReference type="Pfam" id="PF00857">
    <property type="entry name" value="Isochorismatase"/>
    <property type="match status" value="1"/>
</dbReference>
<evidence type="ECO:0000313" key="5">
    <source>
        <dbReference type="Proteomes" id="UP000672032"/>
    </source>
</evidence>
<keyword evidence="2" id="KW-0378">Hydrolase</keyword>
<evidence type="ECO:0000313" key="4">
    <source>
        <dbReference type="EMBL" id="QSZ35680.1"/>
    </source>
</evidence>
<dbReference type="InterPro" id="IPR036380">
    <property type="entry name" value="Isochorismatase-like_sf"/>
</dbReference>
<dbReference type="SUPFAM" id="SSF52499">
    <property type="entry name" value="Isochorismatase-like hydrolases"/>
    <property type="match status" value="1"/>
</dbReference>
<evidence type="ECO:0000259" key="3">
    <source>
        <dbReference type="Pfam" id="PF00857"/>
    </source>
</evidence>
<gene>
    <name evidence="4" type="ORF">DSL72_006802</name>
</gene>
<dbReference type="Proteomes" id="UP000672032">
    <property type="component" value="Chromosome 6"/>
</dbReference>
<dbReference type="OrthoDB" id="167809at2759"/>
<dbReference type="InterPro" id="IPR050272">
    <property type="entry name" value="Isochorismatase-like_hydrls"/>
</dbReference>
<dbReference type="CDD" id="cd00431">
    <property type="entry name" value="cysteine_hydrolases"/>
    <property type="match status" value="1"/>
</dbReference>
<protein>
    <recommendedName>
        <fullName evidence="3">Isochorismatase-like domain-containing protein</fullName>
    </recommendedName>
</protein>
<comment type="similarity">
    <text evidence="1">Belongs to the isochorismatase family.</text>
</comment>
<dbReference type="AlphaFoldDB" id="A0A8A3PKP5"/>
<sequence length="193" mass="21561">MQNGFCHPSGSFSKVGIPVARQAAIVPIIQNLVSICRNCEIPIFYTRMEFSEDFSNAGMMIDFKPGLKQARALIRGTWDAQILDDLWPNPPDIVVSKQRHSAFFGTDLHQILMERGIDQIIVTGVATNICVESTVREAWMHGFQSLTVDDATNTLSQKEHLASITNLQHFGGTISSRELAEELLEWTRLTRSG</sequence>
<dbReference type="PANTHER" id="PTHR43540">
    <property type="entry name" value="PEROXYUREIDOACRYLATE/UREIDOACRYLATE AMIDOHYDROLASE-RELATED"/>
    <property type="match status" value="1"/>
</dbReference>
<name>A0A8A3PKP5_9HELO</name>
<reference evidence="4" key="1">
    <citation type="submission" date="2020-10" db="EMBL/GenBank/DDBJ databases">
        <title>Genome Sequence of Monilinia vaccinii-corymbosi Sheds Light on Mummy Berry Disease Infection of Blueberry and Mating Type.</title>
        <authorList>
            <person name="Yow A.G."/>
            <person name="Zhang Y."/>
            <person name="Bansal K."/>
            <person name="Eacker S.M."/>
            <person name="Sullivan S."/>
            <person name="Liachko I."/>
            <person name="Cubeta M.A."/>
            <person name="Rollins J.A."/>
            <person name="Ashrafi H."/>
        </authorList>
    </citation>
    <scope>NUCLEOTIDE SEQUENCE</scope>
    <source>
        <strain evidence="4">RL-1</strain>
    </source>
</reference>
<dbReference type="EMBL" id="CP063410">
    <property type="protein sequence ID" value="QSZ35680.1"/>
    <property type="molecule type" value="Genomic_DNA"/>
</dbReference>
<dbReference type="Gene3D" id="3.40.50.850">
    <property type="entry name" value="Isochorismatase-like"/>
    <property type="match status" value="1"/>
</dbReference>
<evidence type="ECO:0000256" key="1">
    <source>
        <dbReference type="ARBA" id="ARBA00006336"/>
    </source>
</evidence>
<proteinExistence type="inferred from homology"/>